<comment type="caution">
    <text evidence="2">The sequence shown here is derived from an EMBL/GenBank/DDBJ whole genome shotgun (WGS) entry which is preliminary data.</text>
</comment>
<gene>
    <name evidence="2" type="ORF">K431DRAFT_228373</name>
</gene>
<dbReference type="EMBL" id="MU003809">
    <property type="protein sequence ID" value="KAF2719639.1"/>
    <property type="molecule type" value="Genomic_DNA"/>
</dbReference>
<dbReference type="OrthoDB" id="3910171at2759"/>
<sequence length="217" mass="23975">MFEDFSFDPPRSPSYSSDNSTLTRETSRSVSPCSEQSPFPRPGGMSVTDLAVQFGNQRLRRDAQICYDSCSAYAANDDDAGWELPPLGEEDTSTQLTRPPSAHRAHSPSRRVARQLSTRLLCSGSHQKDIESLVVQMLERDQCNVVGRPSSPGDEGYDSGDSPSHSRRSSVAASSRPRMDYRRASDLKTAGGCISKTVRVRKDTLALTRKRTSERSR</sequence>
<dbReference type="AlphaFoldDB" id="A0A9P4UMI4"/>
<reference evidence="2" key="1">
    <citation type="journal article" date="2020" name="Stud. Mycol.">
        <title>101 Dothideomycetes genomes: a test case for predicting lifestyles and emergence of pathogens.</title>
        <authorList>
            <person name="Haridas S."/>
            <person name="Albert R."/>
            <person name="Binder M."/>
            <person name="Bloem J."/>
            <person name="Labutti K."/>
            <person name="Salamov A."/>
            <person name="Andreopoulos B."/>
            <person name="Baker S."/>
            <person name="Barry K."/>
            <person name="Bills G."/>
            <person name="Bluhm B."/>
            <person name="Cannon C."/>
            <person name="Castanera R."/>
            <person name="Culley D."/>
            <person name="Daum C."/>
            <person name="Ezra D."/>
            <person name="Gonzalez J."/>
            <person name="Henrissat B."/>
            <person name="Kuo A."/>
            <person name="Liang C."/>
            <person name="Lipzen A."/>
            <person name="Lutzoni F."/>
            <person name="Magnuson J."/>
            <person name="Mondo S."/>
            <person name="Nolan M."/>
            <person name="Ohm R."/>
            <person name="Pangilinan J."/>
            <person name="Park H.-J."/>
            <person name="Ramirez L."/>
            <person name="Alfaro M."/>
            <person name="Sun H."/>
            <person name="Tritt A."/>
            <person name="Yoshinaga Y."/>
            <person name="Zwiers L.-H."/>
            <person name="Turgeon B."/>
            <person name="Goodwin S."/>
            <person name="Spatafora J."/>
            <person name="Crous P."/>
            <person name="Grigoriev I."/>
        </authorList>
    </citation>
    <scope>NUCLEOTIDE SEQUENCE</scope>
    <source>
        <strain evidence="2">CBS 116435</strain>
    </source>
</reference>
<feature type="compositionally biased region" description="Basic and acidic residues" evidence="1">
    <location>
        <begin position="177"/>
        <end position="186"/>
    </location>
</feature>
<accession>A0A9P4UMI4</accession>
<keyword evidence="3" id="KW-1185">Reference proteome</keyword>
<evidence type="ECO:0000313" key="3">
    <source>
        <dbReference type="Proteomes" id="UP000799441"/>
    </source>
</evidence>
<evidence type="ECO:0000256" key="1">
    <source>
        <dbReference type="SAM" id="MobiDB-lite"/>
    </source>
</evidence>
<name>A0A9P4UMI4_9PEZI</name>
<feature type="region of interest" description="Disordered" evidence="1">
    <location>
        <begin position="81"/>
        <end position="112"/>
    </location>
</feature>
<proteinExistence type="predicted"/>
<feature type="region of interest" description="Disordered" evidence="1">
    <location>
        <begin position="144"/>
        <end position="195"/>
    </location>
</feature>
<organism evidence="2 3">
    <name type="scientific">Polychaeton citri CBS 116435</name>
    <dbReference type="NCBI Taxonomy" id="1314669"/>
    <lineage>
        <taxon>Eukaryota</taxon>
        <taxon>Fungi</taxon>
        <taxon>Dikarya</taxon>
        <taxon>Ascomycota</taxon>
        <taxon>Pezizomycotina</taxon>
        <taxon>Dothideomycetes</taxon>
        <taxon>Dothideomycetidae</taxon>
        <taxon>Capnodiales</taxon>
        <taxon>Capnodiaceae</taxon>
        <taxon>Polychaeton</taxon>
    </lineage>
</organism>
<feature type="compositionally biased region" description="Basic residues" evidence="1">
    <location>
        <begin position="101"/>
        <end position="112"/>
    </location>
</feature>
<evidence type="ECO:0000313" key="2">
    <source>
        <dbReference type="EMBL" id="KAF2719639.1"/>
    </source>
</evidence>
<feature type="region of interest" description="Disordered" evidence="1">
    <location>
        <begin position="1"/>
        <end position="46"/>
    </location>
</feature>
<dbReference type="Proteomes" id="UP000799441">
    <property type="component" value="Unassembled WGS sequence"/>
</dbReference>
<feature type="compositionally biased region" description="Polar residues" evidence="1">
    <location>
        <begin position="13"/>
        <end position="37"/>
    </location>
</feature>
<protein>
    <submittedName>
        <fullName evidence="2">Uncharacterized protein</fullName>
    </submittedName>
</protein>